<dbReference type="AlphaFoldDB" id="A0A848GZV6"/>
<dbReference type="Proteomes" id="UP000541185">
    <property type="component" value="Unassembled WGS sequence"/>
</dbReference>
<protein>
    <submittedName>
        <fullName evidence="1">Uncharacterized protein</fullName>
    </submittedName>
</protein>
<reference evidence="1 2" key="1">
    <citation type="submission" date="2020-04" db="EMBL/GenBank/DDBJ databases">
        <title>Ramlibacter sp. G-1-2-2 isolated from soil.</title>
        <authorList>
            <person name="Dahal R.H."/>
        </authorList>
    </citation>
    <scope>NUCLEOTIDE SEQUENCE [LARGE SCALE GENOMIC DNA]</scope>
    <source>
        <strain evidence="1 2">G-1-2-2</strain>
    </source>
</reference>
<name>A0A848GZV6_9BURK</name>
<sequence>MTFCLAFSANPDGIAVVSDTRITLTNGYQDGFQKTIFPTENSFISVAGSVGTLLFVLDDVARFIQQAVPEGRIDALRNRLSQRFRSLTQLGRVTTEADFAFVIYGDVKLQKGPTRCRLVRFDLVLSESGEPVLHQQTASEFAAEEAKKFPDDPRTTEFPWLCIGTIPGTRNFIGNTAMSLVRDYSASSLEFVPEFDEEAVRAIKASARVHHQVAVRATSKPYTRSAVGFDMRGKPDGTFRKKLRAYANEQERKGVRDVIDVIQVLGMAALKQIEFTMAEIPGAIGLESVSETWSLATISRRSGTRLCTSHDPNGVTFPFKLRNSLR</sequence>
<organism evidence="1 2">
    <name type="scientific">Ramlibacter agri</name>
    <dbReference type="NCBI Taxonomy" id="2728837"/>
    <lineage>
        <taxon>Bacteria</taxon>
        <taxon>Pseudomonadati</taxon>
        <taxon>Pseudomonadota</taxon>
        <taxon>Betaproteobacteria</taxon>
        <taxon>Burkholderiales</taxon>
        <taxon>Comamonadaceae</taxon>
        <taxon>Ramlibacter</taxon>
    </lineage>
</organism>
<evidence type="ECO:0000313" key="2">
    <source>
        <dbReference type="Proteomes" id="UP000541185"/>
    </source>
</evidence>
<dbReference type="RefSeq" id="WP_169418255.1">
    <property type="nucleotide sequence ID" value="NZ_JABBFX010000001.1"/>
</dbReference>
<accession>A0A848GZV6</accession>
<gene>
    <name evidence="1" type="ORF">HHL11_10070</name>
</gene>
<keyword evidence="2" id="KW-1185">Reference proteome</keyword>
<evidence type="ECO:0000313" key="1">
    <source>
        <dbReference type="EMBL" id="NML44095.1"/>
    </source>
</evidence>
<comment type="caution">
    <text evidence="1">The sequence shown here is derived from an EMBL/GenBank/DDBJ whole genome shotgun (WGS) entry which is preliminary data.</text>
</comment>
<proteinExistence type="predicted"/>
<dbReference type="EMBL" id="JABBFX010000001">
    <property type="protein sequence ID" value="NML44095.1"/>
    <property type="molecule type" value="Genomic_DNA"/>
</dbReference>